<evidence type="ECO:0000256" key="1">
    <source>
        <dbReference type="SAM" id="MobiDB-lite"/>
    </source>
</evidence>
<accession>G5JP73</accession>
<dbReference type="EMBL" id="AEUV02000002">
    <property type="protein sequence ID" value="EHI73444.1"/>
    <property type="molecule type" value="Genomic_DNA"/>
</dbReference>
<dbReference type="RefSeq" id="WP_004225395.1">
    <property type="nucleotide sequence ID" value="NZ_AEUV02000002.1"/>
</dbReference>
<comment type="caution">
    <text evidence="4">The sequence shown here is derived from an EMBL/GenBank/DDBJ whole genome shotgun (WGS) entry which is preliminary data.</text>
</comment>
<organism evidence="4 5">
    <name type="scientific">Streptococcus criceti HS-6</name>
    <dbReference type="NCBI Taxonomy" id="873449"/>
    <lineage>
        <taxon>Bacteria</taxon>
        <taxon>Bacillati</taxon>
        <taxon>Bacillota</taxon>
        <taxon>Bacilli</taxon>
        <taxon>Lactobacillales</taxon>
        <taxon>Streptococcaceae</taxon>
        <taxon>Streptococcus</taxon>
    </lineage>
</organism>
<feature type="chain" id="PRO_5039639511" description="SP-0191-like C-terminal domain-containing protein" evidence="2">
    <location>
        <begin position="23"/>
        <end position="196"/>
    </location>
</feature>
<dbReference type="InterPro" id="IPR048787">
    <property type="entry name" value="SP_0191-like_C"/>
</dbReference>
<dbReference type="Pfam" id="PF21642">
    <property type="entry name" value="SP_0191-like"/>
    <property type="match status" value="1"/>
</dbReference>
<feature type="compositionally biased region" description="Basic and acidic residues" evidence="1">
    <location>
        <begin position="40"/>
        <end position="49"/>
    </location>
</feature>
<dbReference type="PROSITE" id="PS51257">
    <property type="entry name" value="PROKAR_LIPOPROTEIN"/>
    <property type="match status" value="1"/>
</dbReference>
<dbReference type="STRING" id="873449.STRCR_0307"/>
<name>G5JP73_STRCG</name>
<feature type="region of interest" description="Disordered" evidence="1">
    <location>
        <begin position="22"/>
        <end position="56"/>
    </location>
</feature>
<feature type="domain" description="SP-0191-like C-terminal" evidence="3">
    <location>
        <begin position="61"/>
        <end position="184"/>
    </location>
</feature>
<dbReference type="InterPro" id="IPR047840">
    <property type="entry name" value="SP_0191-like"/>
</dbReference>
<dbReference type="NCBIfam" id="NF041193">
    <property type="entry name" value="lipo_SP0191"/>
    <property type="match status" value="1"/>
</dbReference>
<sequence length="196" mass="21358">MKRKIYTLIATSLLVFSLTACSNTSRPSSNSKSDSTSQSNKKESSHEVKNITGTKAMQIKIPDGTDGESTVTETIGYDGDDFTSLKIEVLQPLPKQIKDEIGGRSIDEVKGQLIEAMGRLDIVQNLKKVNGTKVDLDVTEDSQMKFVFTFDMKTVDKSALSQASAGRFNLDKLDSTTPMEYILDLAQAGAKPVAVK</sequence>
<keyword evidence="5" id="KW-1185">Reference proteome</keyword>
<feature type="signal peptide" evidence="2">
    <location>
        <begin position="1"/>
        <end position="22"/>
    </location>
</feature>
<evidence type="ECO:0000313" key="5">
    <source>
        <dbReference type="Proteomes" id="UP000004322"/>
    </source>
</evidence>
<dbReference type="Proteomes" id="UP000004322">
    <property type="component" value="Unassembled WGS sequence"/>
</dbReference>
<feature type="compositionally biased region" description="Low complexity" evidence="1">
    <location>
        <begin position="22"/>
        <end position="39"/>
    </location>
</feature>
<dbReference type="OrthoDB" id="2232845at2"/>
<evidence type="ECO:0000256" key="2">
    <source>
        <dbReference type="SAM" id="SignalP"/>
    </source>
</evidence>
<protein>
    <recommendedName>
        <fullName evidence="3">SP-0191-like C-terminal domain-containing protein</fullName>
    </recommendedName>
</protein>
<dbReference type="AlphaFoldDB" id="G5JP73"/>
<gene>
    <name evidence="4" type="ORF">STRCR_0307</name>
</gene>
<proteinExistence type="predicted"/>
<evidence type="ECO:0000259" key="3">
    <source>
        <dbReference type="Pfam" id="PF21642"/>
    </source>
</evidence>
<keyword evidence="2" id="KW-0732">Signal</keyword>
<evidence type="ECO:0000313" key="4">
    <source>
        <dbReference type="EMBL" id="EHI73444.1"/>
    </source>
</evidence>
<reference evidence="4" key="1">
    <citation type="submission" date="2011-07" db="EMBL/GenBank/DDBJ databases">
        <authorList>
            <person name="Stanhope M.J."/>
            <person name="Durkin A.S."/>
            <person name="Hostetler J."/>
            <person name="Kim M."/>
            <person name="Radune D."/>
            <person name="Singh I."/>
            <person name="Town C.D."/>
        </authorList>
    </citation>
    <scope>NUCLEOTIDE SEQUENCE [LARGE SCALE GENOMIC DNA]</scope>
    <source>
        <strain evidence="4">HS-6</strain>
    </source>
</reference>